<dbReference type="Gene3D" id="3.90.550.10">
    <property type="entry name" value="Spore Coat Polysaccharide Biosynthesis Protein SpsA, Chain A"/>
    <property type="match status" value="1"/>
</dbReference>
<dbReference type="AlphaFoldDB" id="A0A2V1ANR4"/>
<dbReference type="SUPFAM" id="SSF53448">
    <property type="entry name" value="Nucleotide-diphospho-sugar transferases"/>
    <property type="match status" value="1"/>
</dbReference>
<evidence type="ECO:0000256" key="12">
    <source>
        <dbReference type="SAM" id="MobiDB-lite"/>
    </source>
</evidence>
<evidence type="ECO:0000256" key="13">
    <source>
        <dbReference type="SAM" id="Phobius"/>
    </source>
</evidence>
<evidence type="ECO:0000256" key="8">
    <source>
        <dbReference type="ARBA" id="ARBA00022989"/>
    </source>
</evidence>
<dbReference type="Proteomes" id="UP000244309">
    <property type="component" value="Unassembled WGS sequence"/>
</dbReference>
<dbReference type="PANTHER" id="PTHR31392">
    <property type="entry name" value="ALPHA-1,3-MANNOSYLTRANSFERASE MNN1-RELATED"/>
    <property type="match status" value="1"/>
</dbReference>
<sequence length="716" mass="84499">MSLQRILFTRSYYWKYLALAWLICVAIWWASYRRLDSIYIPSASKESLTQKELMAVFSMYHERHPSMSHISTHSSAYDEVVSSISMYDFLKQYSFDERCSIYFNHLERSNPDWLVHPDEVIDYDKTAFQSYEAFKKSKEKEHKDKVNEAKKNNKPLPDPITEKDIRHEYQKLWKSVEAAEQKLHDFLAHVRIFDKCYIQSQDRTIHKNDTNYVKKQQYFLKNNVAYIAEPDEVVGGSVYRDKKSCSDVESKVFPWLTMEYPEFTRYNNEKSYFPGKNYRLHESRGCFLNEFKARLNGKGIVMTFNDDHVDDAIRLIRVLRYLGNRYPIQIVYHSNLNDLSKQHITKAARIKYENYPTQDVWYVDASRSIEPQYINKFNGFANKIMATLFNSFEEMIFLDADTVLLENPDFLFKLKKYINSGTMFFKDRATFIFRERENSVLFHKLMPSLADGFVFNINQIKNKTLDNEFFLGFENFMESGLVVINRKKHFIQPFMMSVLNFYQPITARLYGDKELYWLSLVLAGDENYEFDDNFAAAIGELTPETERHKDVNQIKSFNSKELCSSHPSHISDTDNQTLIWFNSGFRFCGNVDKGVNFQEEFDSKKRFTRFKTLEAFETFFRSKLKITHGIIPPFDRNRQKAVNLEHEPEAAWNMMNYCKNYLWCAYSSLGGYYEADGETKSNLLEGTVIKFTDAQVKKFEQVGDIWMRDTGLMSSG</sequence>
<dbReference type="STRING" id="45357.A0A2V1ANR4"/>
<name>A0A2V1ANR4_9ASCO</name>
<evidence type="ECO:0008006" key="16">
    <source>
        <dbReference type="Google" id="ProtNLM"/>
    </source>
</evidence>
<evidence type="ECO:0000256" key="1">
    <source>
        <dbReference type="ARBA" id="ARBA00004323"/>
    </source>
</evidence>
<gene>
    <name evidence="14" type="ORF">CXQ85_001674</name>
</gene>
<evidence type="ECO:0000256" key="2">
    <source>
        <dbReference type="ARBA" id="ARBA00004922"/>
    </source>
</evidence>
<keyword evidence="8 13" id="KW-1133">Transmembrane helix</keyword>
<evidence type="ECO:0000256" key="6">
    <source>
        <dbReference type="ARBA" id="ARBA00022692"/>
    </source>
</evidence>
<comment type="caution">
    <text evidence="14">The sequence shown here is derived from an EMBL/GenBank/DDBJ whole genome shotgun (WGS) entry which is preliminary data.</text>
</comment>
<keyword evidence="10 13" id="KW-0472">Membrane</keyword>
<dbReference type="EMBL" id="PKFO01000003">
    <property type="protein sequence ID" value="PVH19897.1"/>
    <property type="molecule type" value="Genomic_DNA"/>
</dbReference>
<keyword evidence="9" id="KW-0333">Golgi apparatus</keyword>
<comment type="subcellular location">
    <subcellularLocation>
        <location evidence="1">Golgi apparatus membrane</location>
        <topology evidence="1">Single-pass type II membrane protein</topology>
    </subcellularLocation>
</comment>
<feature type="transmembrane region" description="Helical" evidence="13">
    <location>
        <begin position="12"/>
        <end position="32"/>
    </location>
</feature>
<evidence type="ECO:0000256" key="10">
    <source>
        <dbReference type="ARBA" id="ARBA00023136"/>
    </source>
</evidence>
<keyword evidence="6 13" id="KW-0812">Transmembrane</keyword>
<feature type="region of interest" description="Disordered" evidence="12">
    <location>
        <begin position="139"/>
        <end position="161"/>
    </location>
</feature>
<keyword evidence="4" id="KW-0328">Glycosyltransferase</keyword>
<keyword evidence="7" id="KW-0735">Signal-anchor</keyword>
<proteinExistence type="inferred from homology"/>
<evidence type="ECO:0000256" key="9">
    <source>
        <dbReference type="ARBA" id="ARBA00023034"/>
    </source>
</evidence>
<dbReference type="InterPro" id="IPR022751">
    <property type="entry name" value="Alpha_mannosyltransferase"/>
</dbReference>
<comment type="similarity">
    <text evidence="3">Belongs to the MNN1/MNT family.</text>
</comment>
<dbReference type="GO" id="GO:0006493">
    <property type="term" value="P:protein O-linked glycosylation"/>
    <property type="evidence" value="ECO:0007669"/>
    <property type="project" value="TreeGrafter"/>
</dbReference>
<dbReference type="GeneID" id="37007005"/>
<dbReference type="InterPro" id="IPR029044">
    <property type="entry name" value="Nucleotide-diphossugar_trans"/>
</dbReference>
<reference evidence="14 15" key="1">
    <citation type="submission" date="2017-12" db="EMBL/GenBank/DDBJ databases">
        <title>Genome Sequence of a Multidrug-Resistant Candida haemulonii Isolate from a Patient with Chronic Leg Ulcers in Israel.</title>
        <authorList>
            <person name="Chow N.A."/>
            <person name="Gade L."/>
            <person name="Batra D."/>
            <person name="Rowe L.A."/>
            <person name="Ben-Ami R."/>
            <person name="Loparev V.N."/>
            <person name="Litvintseva A.P."/>
        </authorList>
    </citation>
    <scope>NUCLEOTIDE SEQUENCE [LARGE SCALE GENOMIC DNA]</scope>
    <source>
        <strain evidence="14 15">B11899</strain>
    </source>
</reference>
<feature type="compositionally biased region" description="Basic and acidic residues" evidence="12">
    <location>
        <begin position="139"/>
        <end position="151"/>
    </location>
</feature>
<dbReference type="RefSeq" id="XP_025340837.1">
    <property type="nucleotide sequence ID" value="XM_025485372.1"/>
</dbReference>
<keyword evidence="5" id="KW-0808">Transferase</keyword>
<keyword evidence="15" id="KW-1185">Reference proteome</keyword>
<evidence type="ECO:0000313" key="15">
    <source>
        <dbReference type="Proteomes" id="UP000244309"/>
    </source>
</evidence>
<evidence type="ECO:0000256" key="5">
    <source>
        <dbReference type="ARBA" id="ARBA00022679"/>
    </source>
</evidence>
<accession>A0A2V1ANR4</accession>
<dbReference type="OrthoDB" id="430354at2759"/>
<comment type="pathway">
    <text evidence="2">Protein modification; protein glycosylation.</text>
</comment>
<protein>
    <recommendedName>
        <fullName evidence="16">Alpha-1,3-mannosyltransferase</fullName>
    </recommendedName>
</protein>
<organism evidence="14 15">
    <name type="scientific">Candidozyma haemuli</name>
    <dbReference type="NCBI Taxonomy" id="45357"/>
    <lineage>
        <taxon>Eukaryota</taxon>
        <taxon>Fungi</taxon>
        <taxon>Dikarya</taxon>
        <taxon>Ascomycota</taxon>
        <taxon>Saccharomycotina</taxon>
        <taxon>Pichiomycetes</taxon>
        <taxon>Metschnikowiaceae</taxon>
        <taxon>Candidozyma</taxon>
    </lineage>
</organism>
<dbReference type="PANTHER" id="PTHR31392:SF1">
    <property type="entry name" value="ALPHA-1,3-MANNOSYLTRANSFERASE MNN1-RELATED"/>
    <property type="match status" value="1"/>
</dbReference>
<evidence type="ECO:0000256" key="4">
    <source>
        <dbReference type="ARBA" id="ARBA00022676"/>
    </source>
</evidence>
<dbReference type="GO" id="GO:0000139">
    <property type="term" value="C:Golgi membrane"/>
    <property type="evidence" value="ECO:0007669"/>
    <property type="project" value="UniProtKB-SubCell"/>
</dbReference>
<evidence type="ECO:0000256" key="11">
    <source>
        <dbReference type="ARBA" id="ARBA00023180"/>
    </source>
</evidence>
<keyword evidence="11" id="KW-0325">Glycoprotein</keyword>
<evidence type="ECO:0000256" key="3">
    <source>
        <dbReference type="ARBA" id="ARBA00009105"/>
    </source>
</evidence>
<evidence type="ECO:0000313" key="14">
    <source>
        <dbReference type="EMBL" id="PVH19897.1"/>
    </source>
</evidence>
<dbReference type="Pfam" id="PF11051">
    <property type="entry name" value="Mannosyl_trans3"/>
    <property type="match status" value="1"/>
</dbReference>
<dbReference type="GO" id="GO:0000033">
    <property type="term" value="F:alpha-1,3-mannosyltransferase activity"/>
    <property type="evidence" value="ECO:0007669"/>
    <property type="project" value="TreeGrafter"/>
</dbReference>
<dbReference type="GO" id="GO:0046354">
    <property type="term" value="P:mannan biosynthetic process"/>
    <property type="evidence" value="ECO:0007669"/>
    <property type="project" value="UniProtKB-ARBA"/>
</dbReference>
<evidence type="ECO:0000256" key="7">
    <source>
        <dbReference type="ARBA" id="ARBA00022968"/>
    </source>
</evidence>
<dbReference type="VEuPathDB" id="FungiDB:CXQ85_001674"/>